<evidence type="ECO:0000256" key="1">
    <source>
        <dbReference type="ARBA" id="ARBA00022516"/>
    </source>
</evidence>
<evidence type="ECO:0000256" key="6">
    <source>
        <dbReference type="ARBA" id="ARBA00023098"/>
    </source>
</evidence>
<dbReference type="NCBIfam" id="TIGR00556">
    <property type="entry name" value="pantethn_trn"/>
    <property type="match status" value="1"/>
</dbReference>
<name>A0A3P7P1F9_9FIRM</name>
<dbReference type="InterPro" id="IPR004568">
    <property type="entry name" value="Ppantetheine-prot_Trfase_dom"/>
</dbReference>
<feature type="binding site" evidence="8">
    <location>
        <position position="8"/>
    </location>
    <ligand>
        <name>Mg(2+)</name>
        <dbReference type="ChEBI" id="CHEBI:18420"/>
    </ligand>
</feature>
<evidence type="ECO:0000256" key="7">
    <source>
        <dbReference type="ARBA" id="ARBA00023160"/>
    </source>
</evidence>
<dbReference type="RefSeq" id="WP_125138218.1">
    <property type="nucleotide sequence ID" value="NZ_LR130778.1"/>
</dbReference>
<dbReference type="GO" id="GO:0005737">
    <property type="term" value="C:cytoplasm"/>
    <property type="evidence" value="ECO:0007669"/>
    <property type="project" value="UniProtKB-SubCell"/>
</dbReference>
<dbReference type="EC" id="2.7.8.7" evidence="8"/>
<organism evidence="10 11">
    <name type="scientific">Petrocella atlantisensis</name>
    <dbReference type="NCBI Taxonomy" id="2173034"/>
    <lineage>
        <taxon>Bacteria</taxon>
        <taxon>Bacillati</taxon>
        <taxon>Bacillota</taxon>
        <taxon>Clostridia</taxon>
        <taxon>Lachnospirales</taxon>
        <taxon>Vallitaleaceae</taxon>
        <taxon>Petrocella</taxon>
    </lineage>
</organism>
<dbReference type="SUPFAM" id="SSF56214">
    <property type="entry name" value="4'-phosphopantetheinyl transferase"/>
    <property type="match status" value="1"/>
</dbReference>
<comment type="subcellular location">
    <subcellularLocation>
        <location evidence="8">Cytoplasm</location>
    </subcellularLocation>
</comment>
<comment type="cofactor">
    <cofactor evidence="8">
        <name>Mg(2+)</name>
        <dbReference type="ChEBI" id="CHEBI:18420"/>
    </cofactor>
</comment>
<dbReference type="OrthoDB" id="517356at2"/>
<keyword evidence="1 8" id="KW-0444">Lipid biosynthesis</keyword>
<dbReference type="InterPro" id="IPR002582">
    <property type="entry name" value="ACPS"/>
</dbReference>
<dbReference type="EMBL" id="LR130778">
    <property type="protein sequence ID" value="VDN49214.1"/>
    <property type="molecule type" value="Genomic_DNA"/>
</dbReference>
<comment type="similarity">
    <text evidence="8">Belongs to the P-Pant transferase superfamily. AcpS family.</text>
</comment>
<keyword evidence="4 8" id="KW-0276">Fatty acid metabolism</keyword>
<keyword evidence="7 8" id="KW-0275">Fatty acid biosynthesis</keyword>
<reference evidence="10 11" key="1">
    <citation type="submission" date="2018-09" db="EMBL/GenBank/DDBJ databases">
        <authorList>
            <person name="Postec A."/>
        </authorList>
    </citation>
    <scope>NUCLEOTIDE SEQUENCE [LARGE SCALE GENOMIC DNA]</scope>
    <source>
        <strain evidence="10">70B-A</strain>
    </source>
</reference>
<keyword evidence="5 8" id="KW-0460">Magnesium</keyword>
<dbReference type="KEGG" id="cbar:PATL70BA_3288"/>
<keyword evidence="2 8" id="KW-0808">Transferase</keyword>
<keyword evidence="11" id="KW-1185">Reference proteome</keyword>
<dbReference type="InterPro" id="IPR008278">
    <property type="entry name" value="4-PPantetheinyl_Trfase_dom"/>
</dbReference>
<keyword evidence="8" id="KW-0963">Cytoplasm</keyword>
<dbReference type="AlphaFoldDB" id="A0A3P7P1F9"/>
<protein>
    <recommendedName>
        <fullName evidence="8">Holo-[acyl-carrier-protein] synthase</fullName>
        <shortName evidence="8">Holo-ACP synthase</shortName>
        <ecNumber evidence="8">2.7.8.7</ecNumber>
    </recommendedName>
    <alternativeName>
        <fullName evidence="8">4'-phosphopantetheinyl transferase AcpS</fullName>
    </alternativeName>
</protein>
<evidence type="ECO:0000256" key="3">
    <source>
        <dbReference type="ARBA" id="ARBA00022723"/>
    </source>
</evidence>
<proteinExistence type="inferred from homology"/>
<sequence length="126" mass="14273">MIVGIGNDMIEIDRIHKAISRPKFLTRHFTNEELDLFRDRKMNPSTIAANFAAKEAVTKVFGTGFKGFGLKDVEILRNDLGRPYINLYGHAKAIENQMGIDKWHITVSHTKSMVSVVVLGEKHDYS</sequence>
<accession>A0A3P7P1F9</accession>
<dbReference type="GO" id="GO:0008897">
    <property type="term" value="F:holo-[acyl-carrier-protein] synthase activity"/>
    <property type="evidence" value="ECO:0007669"/>
    <property type="project" value="UniProtKB-UniRule"/>
</dbReference>
<dbReference type="GO" id="GO:0006633">
    <property type="term" value="P:fatty acid biosynthetic process"/>
    <property type="evidence" value="ECO:0007669"/>
    <property type="project" value="UniProtKB-UniRule"/>
</dbReference>
<keyword evidence="3 8" id="KW-0479">Metal-binding</keyword>
<evidence type="ECO:0000256" key="8">
    <source>
        <dbReference type="HAMAP-Rule" id="MF_00101"/>
    </source>
</evidence>
<evidence type="ECO:0000259" key="9">
    <source>
        <dbReference type="Pfam" id="PF01648"/>
    </source>
</evidence>
<dbReference type="Pfam" id="PF01648">
    <property type="entry name" value="ACPS"/>
    <property type="match status" value="1"/>
</dbReference>
<comment type="function">
    <text evidence="8">Transfers the 4'-phosphopantetheine moiety from coenzyme A to a Ser of acyl-carrier-protein.</text>
</comment>
<dbReference type="NCBIfam" id="TIGR00516">
    <property type="entry name" value="acpS"/>
    <property type="match status" value="1"/>
</dbReference>
<dbReference type="InterPro" id="IPR037143">
    <property type="entry name" value="4-PPantetheinyl_Trfase_dom_sf"/>
</dbReference>
<dbReference type="GO" id="GO:0000287">
    <property type="term" value="F:magnesium ion binding"/>
    <property type="evidence" value="ECO:0007669"/>
    <property type="project" value="UniProtKB-UniRule"/>
</dbReference>
<evidence type="ECO:0000313" key="11">
    <source>
        <dbReference type="Proteomes" id="UP000279029"/>
    </source>
</evidence>
<dbReference type="HAMAP" id="MF_00101">
    <property type="entry name" value="AcpS"/>
    <property type="match status" value="1"/>
</dbReference>
<evidence type="ECO:0000256" key="4">
    <source>
        <dbReference type="ARBA" id="ARBA00022832"/>
    </source>
</evidence>
<keyword evidence="6 8" id="KW-0443">Lipid metabolism</keyword>
<dbReference type="Gene3D" id="3.90.470.20">
    <property type="entry name" value="4'-phosphopantetheinyl transferase domain"/>
    <property type="match status" value="1"/>
</dbReference>
<comment type="catalytic activity">
    <reaction evidence="8">
        <text>apo-[ACP] + CoA = holo-[ACP] + adenosine 3',5'-bisphosphate + H(+)</text>
        <dbReference type="Rhea" id="RHEA:12068"/>
        <dbReference type="Rhea" id="RHEA-COMP:9685"/>
        <dbReference type="Rhea" id="RHEA-COMP:9690"/>
        <dbReference type="ChEBI" id="CHEBI:15378"/>
        <dbReference type="ChEBI" id="CHEBI:29999"/>
        <dbReference type="ChEBI" id="CHEBI:57287"/>
        <dbReference type="ChEBI" id="CHEBI:58343"/>
        <dbReference type="ChEBI" id="CHEBI:64479"/>
        <dbReference type="EC" id="2.7.8.7"/>
    </reaction>
</comment>
<evidence type="ECO:0000256" key="2">
    <source>
        <dbReference type="ARBA" id="ARBA00022679"/>
    </source>
</evidence>
<dbReference type="Proteomes" id="UP000279029">
    <property type="component" value="Chromosome"/>
</dbReference>
<feature type="binding site" evidence="8">
    <location>
        <position position="55"/>
    </location>
    <ligand>
        <name>Mg(2+)</name>
        <dbReference type="ChEBI" id="CHEBI:18420"/>
    </ligand>
</feature>
<feature type="domain" description="4'-phosphopantetheinyl transferase" evidence="9">
    <location>
        <begin position="4"/>
        <end position="106"/>
    </location>
</feature>
<evidence type="ECO:0000313" key="10">
    <source>
        <dbReference type="EMBL" id="VDN49214.1"/>
    </source>
</evidence>
<gene>
    <name evidence="8 10" type="primary">acpS</name>
    <name evidence="10" type="ORF">PATL70BA_3288</name>
</gene>
<evidence type="ECO:0000256" key="5">
    <source>
        <dbReference type="ARBA" id="ARBA00022842"/>
    </source>
</evidence>